<accession>A0A9N8GW88</accession>
<sequence>MARNGTRSYLGGQVGLALMPYGMREIDGYGKNVWEFFNRSYDVIGLPFRLAKKPTDQALCSVSWNKNCDLFRDGEAGRIVFFAPDSVPCENVMMRVVSVMKWKLHNDDGELRDLPAQVYPHSFCKTKSAQKHFK</sequence>
<reference evidence="1" key="1">
    <citation type="submission" date="2020-05" db="EMBL/GenBank/DDBJ databases">
        <authorList>
            <person name="Delgado-Blas J."/>
        </authorList>
    </citation>
    <scope>NUCLEOTIDE SEQUENCE</scope>
    <source>
        <strain evidence="1">BB1459</strain>
        <strain evidence="2">BB1480</strain>
    </source>
</reference>
<proteinExistence type="predicted"/>
<evidence type="ECO:0000313" key="4">
    <source>
        <dbReference type="Proteomes" id="UP000837205"/>
    </source>
</evidence>
<keyword evidence="4" id="KW-1185">Reference proteome</keyword>
<dbReference type="AlphaFoldDB" id="A0A9N8GW88"/>
<evidence type="ECO:0000313" key="2">
    <source>
        <dbReference type="EMBL" id="CAC9268599.1"/>
    </source>
</evidence>
<dbReference type="Proteomes" id="UP000834503">
    <property type="component" value="Unassembled WGS sequence"/>
</dbReference>
<evidence type="ECO:0000313" key="1">
    <source>
        <dbReference type="EMBL" id="CAB5608164.1"/>
    </source>
</evidence>
<dbReference type="EMBL" id="CAIIUA010000006">
    <property type="protein sequence ID" value="CAC9268599.1"/>
    <property type="molecule type" value="Genomic_DNA"/>
</dbReference>
<gene>
    <name evidence="1" type="ORF">GHA_05578</name>
    <name evidence="2" type="ORF">TML_06131</name>
</gene>
<comment type="caution">
    <text evidence="1">The sequence shown here is derived from an EMBL/GenBank/DDBJ whole genome shotgun (WGS) entry which is preliminary data.</text>
</comment>
<organism evidence="1 3">
    <name type="scientific">Citrobacter werkmanii</name>
    <dbReference type="NCBI Taxonomy" id="67827"/>
    <lineage>
        <taxon>Bacteria</taxon>
        <taxon>Pseudomonadati</taxon>
        <taxon>Pseudomonadota</taxon>
        <taxon>Gammaproteobacteria</taxon>
        <taxon>Enterobacterales</taxon>
        <taxon>Enterobacteriaceae</taxon>
        <taxon>Citrobacter</taxon>
        <taxon>Citrobacter freundii complex</taxon>
    </lineage>
</organism>
<evidence type="ECO:0000313" key="3">
    <source>
        <dbReference type="Proteomes" id="UP000834503"/>
    </source>
</evidence>
<name>A0A9N8GW88_9ENTR</name>
<protein>
    <submittedName>
        <fullName evidence="1">Uncharacterized protein</fullName>
    </submittedName>
</protein>
<dbReference type="Proteomes" id="UP000837205">
    <property type="component" value="Unassembled WGS sequence"/>
</dbReference>
<dbReference type="RefSeq" id="WP_061500279.1">
    <property type="nucleotide sequence ID" value="NZ_CAHPQT010000070.1"/>
</dbReference>
<dbReference type="EMBL" id="CAHPQX010000052">
    <property type="protein sequence ID" value="CAB5608164.1"/>
    <property type="molecule type" value="Genomic_DNA"/>
</dbReference>